<dbReference type="FunFam" id="1.20.1070.10:FF:000015">
    <property type="entry name" value="Olfactory receptor"/>
    <property type="match status" value="1"/>
</dbReference>
<dbReference type="EMBL" id="DYDO01000007">
    <property type="protein sequence ID" value="DBA20418.1"/>
    <property type="molecule type" value="Genomic_DNA"/>
</dbReference>
<dbReference type="PROSITE" id="PS50262">
    <property type="entry name" value="G_PROTEIN_RECEP_F1_2"/>
    <property type="match status" value="1"/>
</dbReference>
<dbReference type="SUPFAM" id="SSF81321">
    <property type="entry name" value="Family A G protein-coupled receptor-like"/>
    <property type="match status" value="1"/>
</dbReference>
<evidence type="ECO:0000256" key="7">
    <source>
        <dbReference type="ARBA" id="ARBA00023040"/>
    </source>
</evidence>
<dbReference type="GO" id="GO:0004930">
    <property type="term" value="F:G protein-coupled receptor activity"/>
    <property type="evidence" value="ECO:0007669"/>
    <property type="project" value="UniProtKB-KW"/>
</dbReference>
<keyword evidence="3 12" id="KW-0716">Sensory transduction</keyword>
<evidence type="ECO:0000256" key="6">
    <source>
        <dbReference type="ARBA" id="ARBA00022989"/>
    </source>
</evidence>
<protein>
    <recommendedName>
        <fullName evidence="12">Olfactory receptor</fullName>
    </recommendedName>
</protein>
<dbReference type="Gene3D" id="1.20.1070.10">
    <property type="entry name" value="Rhodopsin 7-helix transmembrane proteins"/>
    <property type="match status" value="1"/>
</dbReference>
<dbReference type="GO" id="GO:0004984">
    <property type="term" value="F:olfactory receptor activity"/>
    <property type="evidence" value="ECO:0007669"/>
    <property type="project" value="InterPro"/>
</dbReference>
<dbReference type="PRINTS" id="PR00245">
    <property type="entry name" value="OLFACTORYR"/>
</dbReference>
<evidence type="ECO:0000256" key="9">
    <source>
        <dbReference type="ARBA" id="ARBA00023170"/>
    </source>
</evidence>
<evidence type="ECO:0000256" key="8">
    <source>
        <dbReference type="ARBA" id="ARBA00023136"/>
    </source>
</evidence>
<feature type="transmembrane region" description="Helical" evidence="12">
    <location>
        <begin position="26"/>
        <end position="49"/>
    </location>
</feature>
<evidence type="ECO:0000259" key="13">
    <source>
        <dbReference type="PROSITE" id="PS50262"/>
    </source>
</evidence>
<feature type="transmembrane region" description="Helical" evidence="12">
    <location>
        <begin position="237"/>
        <end position="259"/>
    </location>
</feature>
<feature type="transmembrane region" description="Helical" evidence="12">
    <location>
        <begin position="97"/>
        <end position="119"/>
    </location>
</feature>
<dbReference type="InterPro" id="IPR000725">
    <property type="entry name" value="Olfact_rcpt"/>
</dbReference>
<feature type="domain" description="G-protein coupled receptors family 1 profile" evidence="13">
    <location>
        <begin position="40"/>
        <end position="289"/>
    </location>
</feature>
<keyword evidence="15" id="KW-1185">Reference proteome</keyword>
<comment type="similarity">
    <text evidence="11">Belongs to the G-protein coupled receptor 1 family.</text>
</comment>
<feature type="transmembrane region" description="Helical" evidence="12">
    <location>
        <begin position="61"/>
        <end position="85"/>
    </location>
</feature>
<evidence type="ECO:0000256" key="1">
    <source>
        <dbReference type="ARBA" id="ARBA00004651"/>
    </source>
</evidence>
<dbReference type="PROSITE" id="PS00237">
    <property type="entry name" value="G_PROTEIN_RECEP_F1_1"/>
    <property type="match status" value="1"/>
</dbReference>
<evidence type="ECO:0000313" key="14">
    <source>
        <dbReference type="EMBL" id="DBA20418.1"/>
    </source>
</evidence>
<sequence>MQPPFWNSSGFVLVGFSDAPHLLLPLFYFFLAAYILCIAGNMFIFVLIVSQHQLHTPMYILMGNLAIVDVCFTSIIIPRALYGLISGDTHISNHGCFAQLFFFMVVANMDGFLLGIMAFDRYCAVCFPLRYLIIMNRRTCICLVAFSWIIACLHSTFYTWLTSSRLLCGWVIQHFFCDYPVIIMLSCLGFSDALQNIDYIESSIIILSPVLIILGSYILIIRAILALKSSKGMRKTFSTCSSHLTMVILLYSTVIFMYFRPSSIYSPTYDRAISVVSSIINPTLNPFIYSLRNKEVKNSIKRFLRQTFF</sequence>
<evidence type="ECO:0000256" key="11">
    <source>
        <dbReference type="RuleBase" id="RU000688"/>
    </source>
</evidence>
<keyword evidence="5 12" id="KW-0552">Olfaction</keyword>
<keyword evidence="4 11" id="KW-0812">Transmembrane</keyword>
<reference evidence="14" key="1">
    <citation type="thesis" date="2020" institute="ProQuest LLC" country="789 East Eisenhower Parkway, Ann Arbor, MI, USA">
        <title>Comparative Genomics and Chromosome Evolution.</title>
        <authorList>
            <person name="Mudd A.B."/>
        </authorList>
    </citation>
    <scope>NUCLEOTIDE SEQUENCE</scope>
    <source>
        <strain evidence="14">1538</strain>
        <tissue evidence="14">Blood</tissue>
    </source>
</reference>
<evidence type="ECO:0000256" key="10">
    <source>
        <dbReference type="ARBA" id="ARBA00023224"/>
    </source>
</evidence>
<keyword evidence="8 12" id="KW-0472">Membrane</keyword>
<evidence type="ECO:0000256" key="4">
    <source>
        <dbReference type="ARBA" id="ARBA00022692"/>
    </source>
</evidence>
<comment type="subcellular location">
    <subcellularLocation>
        <location evidence="1 12">Cell membrane</location>
        <topology evidence="1 12">Multi-pass membrane protein</topology>
    </subcellularLocation>
</comment>
<keyword evidence="6 12" id="KW-1133">Transmembrane helix</keyword>
<evidence type="ECO:0000256" key="2">
    <source>
        <dbReference type="ARBA" id="ARBA00022475"/>
    </source>
</evidence>
<gene>
    <name evidence="14" type="ORF">GDO54_017204</name>
</gene>
<evidence type="ECO:0000256" key="3">
    <source>
        <dbReference type="ARBA" id="ARBA00022606"/>
    </source>
</evidence>
<dbReference type="PANTHER" id="PTHR26453">
    <property type="entry name" value="OLFACTORY RECEPTOR"/>
    <property type="match status" value="1"/>
</dbReference>
<proteinExistence type="inferred from homology"/>
<dbReference type="InterPro" id="IPR000276">
    <property type="entry name" value="GPCR_Rhodpsn"/>
</dbReference>
<evidence type="ECO:0000256" key="5">
    <source>
        <dbReference type="ARBA" id="ARBA00022725"/>
    </source>
</evidence>
<name>A0AAV3A3T1_PYXAD</name>
<keyword evidence="2 12" id="KW-1003">Cell membrane</keyword>
<accession>A0AAV3A3T1</accession>
<feature type="transmembrane region" description="Helical" evidence="12">
    <location>
        <begin position="271"/>
        <end position="291"/>
    </location>
</feature>
<dbReference type="Proteomes" id="UP001181693">
    <property type="component" value="Unassembled WGS sequence"/>
</dbReference>
<dbReference type="AlphaFoldDB" id="A0AAV3A3T1"/>
<dbReference type="GO" id="GO:0005886">
    <property type="term" value="C:plasma membrane"/>
    <property type="evidence" value="ECO:0007669"/>
    <property type="project" value="UniProtKB-SubCell"/>
</dbReference>
<keyword evidence="10 11" id="KW-0807">Transducer</keyword>
<organism evidence="14 15">
    <name type="scientific">Pyxicephalus adspersus</name>
    <name type="common">African bullfrog</name>
    <dbReference type="NCBI Taxonomy" id="30357"/>
    <lineage>
        <taxon>Eukaryota</taxon>
        <taxon>Metazoa</taxon>
        <taxon>Chordata</taxon>
        <taxon>Craniata</taxon>
        <taxon>Vertebrata</taxon>
        <taxon>Euteleostomi</taxon>
        <taxon>Amphibia</taxon>
        <taxon>Batrachia</taxon>
        <taxon>Anura</taxon>
        <taxon>Neobatrachia</taxon>
        <taxon>Ranoidea</taxon>
        <taxon>Pyxicephalidae</taxon>
        <taxon>Pyxicephalinae</taxon>
        <taxon>Pyxicephalus</taxon>
    </lineage>
</organism>
<comment type="caution">
    <text evidence="14">The sequence shown here is derived from an EMBL/GenBank/DDBJ whole genome shotgun (WGS) entry which is preliminary data.</text>
</comment>
<dbReference type="PRINTS" id="PR00237">
    <property type="entry name" value="GPCRRHODOPSN"/>
</dbReference>
<keyword evidence="9 11" id="KW-0675">Receptor</keyword>
<keyword evidence="7 11" id="KW-0297">G-protein coupled receptor</keyword>
<dbReference type="InterPro" id="IPR017452">
    <property type="entry name" value="GPCR_Rhodpsn_7TM"/>
</dbReference>
<dbReference type="Pfam" id="PF13853">
    <property type="entry name" value="7tm_4"/>
    <property type="match status" value="1"/>
</dbReference>
<dbReference type="SMART" id="SM01381">
    <property type="entry name" value="7TM_GPCR_Srsx"/>
    <property type="match status" value="1"/>
</dbReference>
<feature type="transmembrane region" description="Helical" evidence="12">
    <location>
        <begin position="140"/>
        <end position="161"/>
    </location>
</feature>
<evidence type="ECO:0000313" key="15">
    <source>
        <dbReference type="Proteomes" id="UP001181693"/>
    </source>
</evidence>
<evidence type="ECO:0000256" key="12">
    <source>
        <dbReference type="RuleBase" id="RU363047"/>
    </source>
</evidence>
<feature type="transmembrane region" description="Helical" evidence="12">
    <location>
        <begin position="204"/>
        <end position="225"/>
    </location>
</feature>